<evidence type="ECO:0000256" key="2">
    <source>
        <dbReference type="ARBA" id="ARBA00004760"/>
    </source>
</evidence>
<comment type="subcellular location">
    <subcellularLocation>
        <location evidence="1">Membrane</location>
        <topology evidence="1">Multi-pass membrane protein</topology>
    </subcellularLocation>
</comment>
<keyword evidence="16" id="KW-1185">Reference proteome</keyword>
<dbReference type="GO" id="GO:0006665">
    <property type="term" value="P:sphingolipid metabolic process"/>
    <property type="evidence" value="ECO:0007669"/>
    <property type="project" value="UniProtKB-KW"/>
</dbReference>
<dbReference type="GO" id="GO:0032259">
    <property type="term" value="P:methylation"/>
    <property type="evidence" value="ECO:0007669"/>
    <property type="project" value="UniProtKB-KW"/>
</dbReference>
<reference evidence="15 16" key="1">
    <citation type="submission" date="2015-06" db="EMBL/GenBank/DDBJ databases">
        <title>Survival trade-offs in plant roots during colonization by closely related pathogenic and mutualistic fungi.</title>
        <authorList>
            <person name="Hacquard S."/>
            <person name="Kracher B."/>
            <person name="Hiruma K."/>
            <person name="Weinman A."/>
            <person name="Muench P."/>
            <person name="Garrido Oter R."/>
            <person name="Ver Loren van Themaat E."/>
            <person name="Dallerey J.-F."/>
            <person name="Damm U."/>
            <person name="Henrissat B."/>
            <person name="Lespinet O."/>
            <person name="Thon M."/>
            <person name="Kemen E."/>
            <person name="McHardy A.C."/>
            <person name="Schulze-Lefert P."/>
            <person name="O'Connell R.J."/>
        </authorList>
    </citation>
    <scope>NUCLEOTIDE SEQUENCE [LARGE SCALE GENOMIC DNA]</scope>
    <source>
        <strain evidence="15 16">MAFF 238704</strain>
    </source>
</reference>
<gene>
    <name evidence="15" type="ORF">CI238_03283</name>
</gene>
<keyword evidence="10" id="KW-0746">Sphingolipid metabolism</keyword>
<dbReference type="GO" id="GO:0008168">
    <property type="term" value="F:methyltransferase activity"/>
    <property type="evidence" value="ECO:0007669"/>
    <property type="project" value="UniProtKB-KW"/>
</dbReference>
<evidence type="ECO:0000313" key="16">
    <source>
        <dbReference type="Proteomes" id="UP000076584"/>
    </source>
</evidence>
<evidence type="ECO:0000256" key="14">
    <source>
        <dbReference type="ARBA" id="ARBA00039020"/>
    </source>
</evidence>
<evidence type="ECO:0000256" key="7">
    <source>
        <dbReference type="ARBA" id="ARBA00022679"/>
    </source>
</evidence>
<dbReference type="Pfam" id="PF02353">
    <property type="entry name" value="CMAS"/>
    <property type="match status" value="2"/>
</dbReference>
<evidence type="ECO:0000256" key="6">
    <source>
        <dbReference type="ARBA" id="ARBA00022603"/>
    </source>
</evidence>
<dbReference type="Proteomes" id="UP000076584">
    <property type="component" value="Unassembled WGS sequence"/>
</dbReference>
<keyword evidence="9" id="KW-0812">Transmembrane</keyword>
<dbReference type="SUPFAM" id="SSF53335">
    <property type="entry name" value="S-adenosyl-L-methionine-dependent methyltransferases"/>
    <property type="match status" value="1"/>
</dbReference>
<dbReference type="AlphaFoldDB" id="A0A162P6Z4"/>
<sequence length="224" mass="25899">MNERVKCPGLPVKHCLTSHKKEDRAKYRSRNKIPAEIFMRKYFDGDADFNGGVLDVLEYHHDRASFRFTSELLRYIFVDVASDVPFHSRSQDEDQVQDHYDRGDDFYAWFSSPRRVYTSGIISDVDSEESLEQLQGNKLAILSLKPGENESDIGADVPESKTRIHCVDYRDIPRAKSDKITCLEMAEHVGMFNITNFLRQCADLLKDDDVMHLQIASLRQAQQY</sequence>
<evidence type="ECO:0000256" key="12">
    <source>
        <dbReference type="ARBA" id="ARBA00023098"/>
    </source>
</evidence>
<keyword evidence="13" id="KW-0472">Membrane</keyword>
<dbReference type="EMBL" id="LFIW01000377">
    <property type="protein sequence ID" value="KZL86763.1"/>
    <property type="molecule type" value="Genomic_DNA"/>
</dbReference>
<evidence type="ECO:0000256" key="4">
    <source>
        <dbReference type="ARBA" id="ARBA00010815"/>
    </source>
</evidence>
<keyword evidence="11" id="KW-1133">Transmembrane helix</keyword>
<comment type="caution">
    <text evidence="15">The sequence shown here is derived from an EMBL/GenBank/DDBJ whole genome shotgun (WGS) entry which is preliminary data.</text>
</comment>
<dbReference type="PANTHER" id="PTHR45197">
    <property type="entry name" value="SYNTHASE, PUTATIVE (AFU_ORTHOLOGUE AFUA_7G04190)-RELATED"/>
    <property type="match status" value="1"/>
</dbReference>
<organism evidence="15 16">
    <name type="scientific">Colletotrichum incanum</name>
    <name type="common">Soybean anthracnose fungus</name>
    <dbReference type="NCBI Taxonomy" id="1573173"/>
    <lineage>
        <taxon>Eukaryota</taxon>
        <taxon>Fungi</taxon>
        <taxon>Dikarya</taxon>
        <taxon>Ascomycota</taxon>
        <taxon>Pezizomycotina</taxon>
        <taxon>Sordariomycetes</taxon>
        <taxon>Hypocreomycetidae</taxon>
        <taxon>Glomerellales</taxon>
        <taxon>Glomerellaceae</taxon>
        <taxon>Colletotrichum</taxon>
        <taxon>Colletotrichum spaethianum species complex</taxon>
    </lineage>
</organism>
<evidence type="ECO:0000256" key="1">
    <source>
        <dbReference type="ARBA" id="ARBA00004141"/>
    </source>
</evidence>
<protein>
    <recommendedName>
        <fullName evidence="14">sphingolipid C(9)-methyltransferase</fullName>
        <ecNumber evidence="14">2.1.1.317</ecNumber>
    </recommendedName>
</protein>
<evidence type="ECO:0000256" key="3">
    <source>
        <dbReference type="ARBA" id="ARBA00004991"/>
    </source>
</evidence>
<keyword evidence="7" id="KW-0808">Transferase</keyword>
<evidence type="ECO:0000256" key="11">
    <source>
        <dbReference type="ARBA" id="ARBA00022989"/>
    </source>
</evidence>
<proteinExistence type="inferred from homology"/>
<dbReference type="STRING" id="1573173.A0A162P6Z4"/>
<keyword evidence="12" id="KW-0443">Lipid metabolism</keyword>
<evidence type="ECO:0000256" key="5">
    <source>
        <dbReference type="ARBA" id="ARBA00022516"/>
    </source>
</evidence>
<comment type="pathway">
    <text evidence="2">Lipid metabolism; sphingolipid metabolism.</text>
</comment>
<dbReference type="PANTHER" id="PTHR45197:SF1">
    <property type="entry name" value="SPHINGOLIPID C9-METHYLTRANSFERASE A-RELATED"/>
    <property type="match status" value="1"/>
</dbReference>
<evidence type="ECO:0000256" key="10">
    <source>
        <dbReference type="ARBA" id="ARBA00022919"/>
    </source>
</evidence>
<keyword evidence="5" id="KW-0444">Lipid biosynthesis</keyword>
<dbReference type="Gene3D" id="3.40.50.150">
    <property type="entry name" value="Vaccinia Virus protein VP39"/>
    <property type="match status" value="2"/>
</dbReference>
<keyword evidence="8" id="KW-0949">S-adenosyl-L-methionine</keyword>
<name>A0A162P6Z4_COLIC</name>
<evidence type="ECO:0000256" key="8">
    <source>
        <dbReference type="ARBA" id="ARBA00022691"/>
    </source>
</evidence>
<evidence type="ECO:0000256" key="13">
    <source>
        <dbReference type="ARBA" id="ARBA00023136"/>
    </source>
</evidence>
<evidence type="ECO:0000256" key="9">
    <source>
        <dbReference type="ARBA" id="ARBA00022692"/>
    </source>
</evidence>
<accession>A0A162P6Z4</accession>
<dbReference type="EC" id="2.1.1.317" evidence="14"/>
<comment type="pathway">
    <text evidence="3">Sphingolipid metabolism.</text>
</comment>
<comment type="similarity">
    <text evidence="4">Belongs to the CFA/CMAS family.</text>
</comment>
<keyword evidence="6" id="KW-0489">Methyltransferase</keyword>
<dbReference type="GO" id="GO:0016020">
    <property type="term" value="C:membrane"/>
    <property type="evidence" value="ECO:0007669"/>
    <property type="project" value="UniProtKB-SubCell"/>
</dbReference>
<dbReference type="InterPro" id="IPR052290">
    <property type="entry name" value="Sphingo_C9-MT"/>
</dbReference>
<dbReference type="InterPro" id="IPR029063">
    <property type="entry name" value="SAM-dependent_MTases_sf"/>
</dbReference>
<evidence type="ECO:0000313" key="15">
    <source>
        <dbReference type="EMBL" id="KZL86763.1"/>
    </source>
</evidence>